<sequence length="68" mass="7719">MLASLASGFEKGEVFSSAETLLNALQLVFINAEVEPRDVMDVLIRFFKVYQNSYQNYSLNSDGESEEY</sequence>
<dbReference type="AlphaFoldDB" id="A0A0R1TAE5"/>
<dbReference type="PATRIC" id="fig|1423740.3.peg.1228"/>
<name>A0A0R1TAE5_9LACO</name>
<proteinExistence type="predicted"/>
<reference evidence="1 2" key="1">
    <citation type="journal article" date="2015" name="Genome Announc.">
        <title>Expanding the biotechnology potential of lactobacilli through comparative genomics of 213 strains and associated genera.</title>
        <authorList>
            <person name="Sun Z."/>
            <person name="Harris H.M."/>
            <person name="McCann A."/>
            <person name="Guo C."/>
            <person name="Argimon S."/>
            <person name="Zhang W."/>
            <person name="Yang X."/>
            <person name="Jeffery I.B."/>
            <person name="Cooney J.C."/>
            <person name="Kagawa T.F."/>
            <person name="Liu W."/>
            <person name="Song Y."/>
            <person name="Salvetti E."/>
            <person name="Wrobel A."/>
            <person name="Rasinkangas P."/>
            <person name="Parkhill J."/>
            <person name="Rea M.C."/>
            <person name="O'Sullivan O."/>
            <person name="Ritari J."/>
            <person name="Douillard F.P."/>
            <person name="Paul Ross R."/>
            <person name="Yang R."/>
            <person name="Briner A.E."/>
            <person name="Felis G.E."/>
            <person name="de Vos W.M."/>
            <person name="Barrangou R."/>
            <person name="Klaenhammer T.R."/>
            <person name="Caufield P.W."/>
            <person name="Cui Y."/>
            <person name="Zhang H."/>
            <person name="O'Toole P.W."/>
        </authorList>
    </citation>
    <scope>NUCLEOTIDE SEQUENCE [LARGE SCALE GENOMIC DNA]</scope>
    <source>
        <strain evidence="1 2">DSM 15833</strain>
    </source>
</reference>
<organism evidence="1 2">
    <name type="scientific">Ligilactobacillus equi DSM 15833 = JCM 10991</name>
    <dbReference type="NCBI Taxonomy" id="1423740"/>
    <lineage>
        <taxon>Bacteria</taxon>
        <taxon>Bacillati</taxon>
        <taxon>Bacillota</taxon>
        <taxon>Bacilli</taxon>
        <taxon>Lactobacillales</taxon>
        <taxon>Lactobacillaceae</taxon>
        <taxon>Ligilactobacillus</taxon>
    </lineage>
</organism>
<evidence type="ECO:0000313" key="2">
    <source>
        <dbReference type="Proteomes" id="UP000051048"/>
    </source>
</evidence>
<dbReference type="STRING" id="1423740.FC36_GL001141"/>
<dbReference type="RefSeq" id="WP_025020649.1">
    <property type="nucleotide sequence ID" value="NZ_BAMI01000012.1"/>
</dbReference>
<dbReference type="EMBL" id="AZFH01000155">
    <property type="protein sequence ID" value="KRL78252.1"/>
    <property type="molecule type" value="Genomic_DNA"/>
</dbReference>
<evidence type="ECO:0000313" key="1">
    <source>
        <dbReference type="EMBL" id="KRL78252.1"/>
    </source>
</evidence>
<dbReference type="Proteomes" id="UP000051048">
    <property type="component" value="Unassembled WGS sequence"/>
</dbReference>
<gene>
    <name evidence="1" type="ORF">FC36_GL001141</name>
</gene>
<comment type="caution">
    <text evidence="1">The sequence shown here is derived from an EMBL/GenBank/DDBJ whole genome shotgun (WGS) entry which is preliminary data.</text>
</comment>
<accession>A0A0R1TAE5</accession>
<protein>
    <submittedName>
        <fullName evidence="1">Uncharacterized protein</fullName>
    </submittedName>
</protein>